<dbReference type="SUPFAM" id="SSF103473">
    <property type="entry name" value="MFS general substrate transporter"/>
    <property type="match status" value="1"/>
</dbReference>
<feature type="transmembrane region" description="Helical" evidence="6">
    <location>
        <begin position="288"/>
        <end position="305"/>
    </location>
</feature>
<dbReference type="RefSeq" id="WP_111432844.1">
    <property type="nucleotide sequence ID" value="NZ_JACIGG010000007.1"/>
</dbReference>
<keyword evidence="4 6" id="KW-1133">Transmembrane helix</keyword>
<sequence>MGFLAFAVANLRWLFAGFLLTFASSFGQTFFISLFGGEIRAEYGLSHGDFGTLYMAATLASAATLLWVGKFADHSRLDLVSGLILGGLAVTCLMMALSPGIAVLAVALFGLRLFGQGMLDHVALTAMARWYNRERGRAIAIAALGHPVGEAIFPAIGVFLAAAIGWRQTWVVACIALALAAPLSMVLFRQSRVPKTPLPPRREGEAPAEEWTRARVLRDPLFWILLPGLLAPAFIVTGVFFHQVHLVETKGWELAWFAAGYPFFAATSITSGLATGWIIDRWSARRALPAYLLPMAGGLLVLAWSPEPGLALLFFVLAGLTQGGSSAVLGAVWAELYGSAHIGAIRSVAVAAAVLSTALAPGLMGWLIDLGVAIETQLVAMAVYAGAATIVFALLSGALHRRACSTGAEVPY</sequence>
<keyword evidence="9" id="KW-1185">Reference proteome</keyword>
<evidence type="ECO:0000256" key="3">
    <source>
        <dbReference type="ARBA" id="ARBA00022692"/>
    </source>
</evidence>
<feature type="domain" description="Major facilitator superfamily (MFS) profile" evidence="7">
    <location>
        <begin position="13"/>
        <end position="400"/>
    </location>
</feature>
<dbReference type="GO" id="GO:0022857">
    <property type="term" value="F:transmembrane transporter activity"/>
    <property type="evidence" value="ECO:0007669"/>
    <property type="project" value="InterPro"/>
</dbReference>
<reference evidence="8 9" key="1">
    <citation type="submission" date="2017-07" db="EMBL/GenBank/DDBJ databases">
        <title>Draft Genome Sequences of Select Purple Nonsulfur Bacteria.</title>
        <authorList>
            <person name="Lasarre B."/>
            <person name="Mckinlay J.B."/>
        </authorList>
    </citation>
    <scope>NUCLEOTIDE SEQUENCE [LARGE SCALE GENOMIC DNA]</scope>
    <source>
        <strain evidence="8 9">DSM 11290</strain>
    </source>
</reference>
<dbReference type="GO" id="GO:0005886">
    <property type="term" value="C:plasma membrane"/>
    <property type="evidence" value="ECO:0007669"/>
    <property type="project" value="UniProtKB-SubCell"/>
</dbReference>
<gene>
    <name evidence="8" type="ORF">CH339_03215</name>
</gene>
<evidence type="ECO:0000256" key="2">
    <source>
        <dbReference type="ARBA" id="ARBA00022475"/>
    </source>
</evidence>
<dbReference type="PANTHER" id="PTHR43124:SF3">
    <property type="entry name" value="CHLORAMPHENICOL EFFLUX PUMP RV0191"/>
    <property type="match status" value="1"/>
</dbReference>
<comment type="subcellular location">
    <subcellularLocation>
        <location evidence="1">Cell membrane</location>
        <topology evidence="1">Multi-pass membrane protein</topology>
    </subcellularLocation>
</comment>
<dbReference type="Proteomes" id="UP000249299">
    <property type="component" value="Unassembled WGS sequence"/>
</dbReference>
<dbReference type="Pfam" id="PF07690">
    <property type="entry name" value="MFS_1"/>
    <property type="match status" value="1"/>
</dbReference>
<accession>A0A327JS37</accession>
<feature type="transmembrane region" description="Helical" evidence="6">
    <location>
        <begin position="374"/>
        <end position="395"/>
    </location>
</feature>
<keyword evidence="2" id="KW-1003">Cell membrane</keyword>
<dbReference type="PANTHER" id="PTHR43124">
    <property type="entry name" value="PURINE EFFLUX PUMP PBUE"/>
    <property type="match status" value="1"/>
</dbReference>
<dbReference type="InterPro" id="IPR011701">
    <property type="entry name" value="MFS"/>
</dbReference>
<evidence type="ECO:0000256" key="6">
    <source>
        <dbReference type="SAM" id="Phobius"/>
    </source>
</evidence>
<feature type="transmembrane region" description="Helical" evidence="6">
    <location>
        <begin position="51"/>
        <end position="68"/>
    </location>
</feature>
<feature type="transmembrane region" description="Helical" evidence="6">
    <location>
        <begin position="138"/>
        <end position="164"/>
    </location>
</feature>
<evidence type="ECO:0000256" key="5">
    <source>
        <dbReference type="ARBA" id="ARBA00023136"/>
    </source>
</evidence>
<feature type="transmembrane region" description="Helical" evidence="6">
    <location>
        <begin position="80"/>
        <end position="107"/>
    </location>
</feature>
<organism evidence="8 9">
    <name type="scientific">Rhodobium orientis</name>
    <dbReference type="NCBI Taxonomy" id="34017"/>
    <lineage>
        <taxon>Bacteria</taxon>
        <taxon>Pseudomonadati</taxon>
        <taxon>Pseudomonadota</taxon>
        <taxon>Alphaproteobacteria</taxon>
        <taxon>Hyphomicrobiales</taxon>
        <taxon>Rhodobiaceae</taxon>
        <taxon>Rhodobium</taxon>
    </lineage>
</organism>
<feature type="transmembrane region" description="Helical" evidence="6">
    <location>
        <begin position="311"/>
        <end position="336"/>
    </location>
</feature>
<dbReference type="OrthoDB" id="1404228at2"/>
<name>A0A327JS37_9HYPH</name>
<feature type="transmembrane region" description="Helical" evidence="6">
    <location>
        <begin position="348"/>
        <end position="368"/>
    </location>
</feature>
<evidence type="ECO:0000256" key="4">
    <source>
        <dbReference type="ARBA" id="ARBA00022989"/>
    </source>
</evidence>
<comment type="caution">
    <text evidence="8">The sequence shown here is derived from an EMBL/GenBank/DDBJ whole genome shotgun (WGS) entry which is preliminary data.</text>
</comment>
<dbReference type="InterPro" id="IPR050189">
    <property type="entry name" value="MFS_Efflux_Transporters"/>
</dbReference>
<dbReference type="AlphaFoldDB" id="A0A327JS37"/>
<dbReference type="EMBL" id="NPEV01000004">
    <property type="protein sequence ID" value="RAI29309.1"/>
    <property type="molecule type" value="Genomic_DNA"/>
</dbReference>
<evidence type="ECO:0000313" key="8">
    <source>
        <dbReference type="EMBL" id="RAI29309.1"/>
    </source>
</evidence>
<evidence type="ECO:0000313" key="9">
    <source>
        <dbReference type="Proteomes" id="UP000249299"/>
    </source>
</evidence>
<keyword evidence="5 6" id="KW-0472">Membrane</keyword>
<dbReference type="Gene3D" id="1.20.1250.20">
    <property type="entry name" value="MFS general substrate transporter like domains"/>
    <property type="match status" value="1"/>
</dbReference>
<dbReference type="InterPro" id="IPR036259">
    <property type="entry name" value="MFS_trans_sf"/>
</dbReference>
<dbReference type="PROSITE" id="PS50850">
    <property type="entry name" value="MFS"/>
    <property type="match status" value="1"/>
</dbReference>
<feature type="transmembrane region" description="Helical" evidence="6">
    <location>
        <begin position="221"/>
        <end position="242"/>
    </location>
</feature>
<dbReference type="InterPro" id="IPR020846">
    <property type="entry name" value="MFS_dom"/>
</dbReference>
<proteinExistence type="predicted"/>
<feature type="transmembrane region" description="Helical" evidence="6">
    <location>
        <begin position="254"/>
        <end position="279"/>
    </location>
</feature>
<keyword evidence="3 6" id="KW-0812">Transmembrane</keyword>
<protein>
    <recommendedName>
        <fullName evidence="7">Major facilitator superfamily (MFS) profile domain-containing protein</fullName>
    </recommendedName>
</protein>
<evidence type="ECO:0000259" key="7">
    <source>
        <dbReference type="PROSITE" id="PS50850"/>
    </source>
</evidence>
<evidence type="ECO:0000256" key="1">
    <source>
        <dbReference type="ARBA" id="ARBA00004651"/>
    </source>
</evidence>
<feature type="transmembrane region" description="Helical" evidence="6">
    <location>
        <begin position="170"/>
        <end position="188"/>
    </location>
</feature>